<dbReference type="AlphaFoldDB" id="A0AAE0EEJ6"/>
<dbReference type="EMBL" id="JANJYJ010000002">
    <property type="protein sequence ID" value="KAK3225503.1"/>
    <property type="molecule type" value="Genomic_DNA"/>
</dbReference>
<sequence>MAFLSLGPTIANKHHQLILIDSSSRLGSYPGFQRYLKVVFREAFQTTKKDSFSLKDYELRLDTEEKRALTEGWIEALWKGRLDIVTDLWRGIWKEKQIWSQKSKVKWLKEGDKNSKFFHCMANNIRRNNFIGDIFIGVSRILNLAGQKMGSMTSSKNHFKYAPWQRPTISGLDLNILTDNARASLKRPFSDEEIWESISGCDGNKALDPDGLNLNFVKANWG</sequence>
<evidence type="ECO:0000313" key="2">
    <source>
        <dbReference type="Proteomes" id="UP001281410"/>
    </source>
</evidence>
<protein>
    <submittedName>
        <fullName evidence="1">Uncharacterized protein</fullName>
    </submittedName>
</protein>
<dbReference type="Proteomes" id="UP001281410">
    <property type="component" value="Unassembled WGS sequence"/>
</dbReference>
<proteinExistence type="predicted"/>
<keyword evidence="2" id="KW-1185">Reference proteome</keyword>
<organism evidence="1 2">
    <name type="scientific">Dipteronia sinensis</name>
    <dbReference type="NCBI Taxonomy" id="43782"/>
    <lineage>
        <taxon>Eukaryota</taxon>
        <taxon>Viridiplantae</taxon>
        <taxon>Streptophyta</taxon>
        <taxon>Embryophyta</taxon>
        <taxon>Tracheophyta</taxon>
        <taxon>Spermatophyta</taxon>
        <taxon>Magnoliopsida</taxon>
        <taxon>eudicotyledons</taxon>
        <taxon>Gunneridae</taxon>
        <taxon>Pentapetalae</taxon>
        <taxon>rosids</taxon>
        <taxon>malvids</taxon>
        <taxon>Sapindales</taxon>
        <taxon>Sapindaceae</taxon>
        <taxon>Hippocastanoideae</taxon>
        <taxon>Acereae</taxon>
        <taxon>Dipteronia</taxon>
    </lineage>
</organism>
<evidence type="ECO:0000313" key="1">
    <source>
        <dbReference type="EMBL" id="KAK3225503.1"/>
    </source>
</evidence>
<comment type="caution">
    <text evidence="1">The sequence shown here is derived from an EMBL/GenBank/DDBJ whole genome shotgun (WGS) entry which is preliminary data.</text>
</comment>
<gene>
    <name evidence="1" type="ORF">Dsin_005365</name>
</gene>
<accession>A0AAE0EEJ6</accession>
<name>A0AAE0EEJ6_9ROSI</name>
<reference evidence="1" key="1">
    <citation type="journal article" date="2023" name="Plant J.">
        <title>Genome sequences and population genomics provide insights into the demographic history, inbreeding, and mutation load of two 'living fossil' tree species of Dipteronia.</title>
        <authorList>
            <person name="Feng Y."/>
            <person name="Comes H.P."/>
            <person name="Chen J."/>
            <person name="Zhu S."/>
            <person name="Lu R."/>
            <person name="Zhang X."/>
            <person name="Li P."/>
            <person name="Qiu J."/>
            <person name="Olsen K.M."/>
            <person name="Qiu Y."/>
        </authorList>
    </citation>
    <scope>NUCLEOTIDE SEQUENCE</scope>
    <source>
        <strain evidence="1">NBL</strain>
    </source>
</reference>